<dbReference type="EMBL" id="NEDP02002904">
    <property type="protein sequence ID" value="OWF49882.1"/>
    <property type="molecule type" value="Genomic_DNA"/>
</dbReference>
<gene>
    <name evidence="1" type="ORF">KP79_PYT13512</name>
</gene>
<sequence>MAAERKRASSFKIEIPGDTSKKASILSKIHEVKQLNRPVNNGDILDHVLDAFIEQHKCHLDTVPKNTNMATFLQVPKKNVDQNVFMTAESSLSKLVEPLKTMLDSVMATLARTL</sequence>
<keyword evidence="2" id="KW-1185">Reference proteome</keyword>
<name>A0A210QMC3_MIZYE</name>
<accession>A0A210QMC3</accession>
<dbReference type="Proteomes" id="UP000242188">
    <property type="component" value="Unassembled WGS sequence"/>
</dbReference>
<protein>
    <submittedName>
        <fullName evidence="1">Uncharacterized protein</fullName>
    </submittedName>
</protein>
<organism evidence="1 2">
    <name type="scientific">Mizuhopecten yessoensis</name>
    <name type="common">Japanese scallop</name>
    <name type="synonym">Patinopecten yessoensis</name>
    <dbReference type="NCBI Taxonomy" id="6573"/>
    <lineage>
        <taxon>Eukaryota</taxon>
        <taxon>Metazoa</taxon>
        <taxon>Spiralia</taxon>
        <taxon>Lophotrochozoa</taxon>
        <taxon>Mollusca</taxon>
        <taxon>Bivalvia</taxon>
        <taxon>Autobranchia</taxon>
        <taxon>Pteriomorphia</taxon>
        <taxon>Pectinida</taxon>
        <taxon>Pectinoidea</taxon>
        <taxon>Pectinidae</taxon>
        <taxon>Mizuhopecten</taxon>
    </lineage>
</organism>
<reference evidence="1 2" key="1">
    <citation type="journal article" date="2017" name="Nat. Ecol. Evol.">
        <title>Scallop genome provides insights into evolution of bilaterian karyotype and development.</title>
        <authorList>
            <person name="Wang S."/>
            <person name="Zhang J."/>
            <person name="Jiao W."/>
            <person name="Li J."/>
            <person name="Xun X."/>
            <person name="Sun Y."/>
            <person name="Guo X."/>
            <person name="Huan P."/>
            <person name="Dong B."/>
            <person name="Zhang L."/>
            <person name="Hu X."/>
            <person name="Sun X."/>
            <person name="Wang J."/>
            <person name="Zhao C."/>
            <person name="Wang Y."/>
            <person name="Wang D."/>
            <person name="Huang X."/>
            <person name="Wang R."/>
            <person name="Lv J."/>
            <person name="Li Y."/>
            <person name="Zhang Z."/>
            <person name="Liu B."/>
            <person name="Lu W."/>
            <person name="Hui Y."/>
            <person name="Liang J."/>
            <person name="Zhou Z."/>
            <person name="Hou R."/>
            <person name="Li X."/>
            <person name="Liu Y."/>
            <person name="Li H."/>
            <person name="Ning X."/>
            <person name="Lin Y."/>
            <person name="Zhao L."/>
            <person name="Xing Q."/>
            <person name="Dou J."/>
            <person name="Li Y."/>
            <person name="Mao J."/>
            <person name="Guo H."/>
            <person name="Dou H."/>
            <person name="Li T."/>
            <person name="Mu C."/>
            <person name="Jiang W."/>
            <person name="Fu Q."/>
            <person name="Fu X."/>
            <person name="Miao Y."/>
            <person name="Liu J."/>
            <person name="Yu Q."/>
            <person name="Li R."/>
            <person name="Liao H."/>
            <person name="Li X."/>
            <person name="Kong Y."/>
            <person name="Jiang Z."/>
            <person name="Chourrout D."/>
            <person name="Li R."/>
            <person name="Bao Z."/>
        </authorList>
    </citation>
    <scope>NUCLEOTIDE SEQUENCE [LARGE SCALE GENOMIC DNA]</scope>
    <source>
        <strain evidence="1 2">PY_sf001</strain>
    </source>
</reference>
<comment type="caution">
    <text evidence="1">The sequence shown here is derived from an EMBL/GenBank/DDBJ whole genome shotgun (WGS) entry which is preliminary data.</text>
</comment>
<dbReference type="AlphaFoldDB" id="A0A210QMC3"/>
<proteinExistence type="predicted"/>
<evidence type="ECO:0000313" key="1">
    <source>
        <dbReference type="EMBL" id="OWF49882.1"/>
    </source>
</evidence>
<evidence type="ECO:0000313" key="2">
    <source>
        <dbReference type="Proteomes" id="UP000242188"/>
    </source>
</evidence>